<feature type="compositionally biased region" description="Basic residues" evidence="1">
    <location>
        <begin position="1"/>
        <end position="12"/>
    </location>
</feature>
<dbReference type="EMBL" id="CP001101">
    <property type="protein sequence ID" value="ACE05082.1"/>
    <property type="molecule type" value="Genomic_DNA"/>
</dbReference>
<gene>
    <name evidence="2" type="ordered locus">Cphamn1_2177</name>
</gene>
<dbReference type="HOGENOM" id="CLU_1452020_0_0_10"/>
<reference evidence="2" key="1">
    <citation type="submission" date="2008-06" db="EMBL/GenBank/DDBJ databases">
        <title>Complete sequence of Chlorobium phaeobacteroides BS1.</title>
        <authorList>
            <consortium name="US DOE Joint Genome Institute"/>
            <person name="Lucas S."/>
            <person name="Copeland A."/>
            <person name="Lapidus A."/>
            <person name="Glavina del Rio T."/>
            <person name="Dalin E."/>
            <person name="Tice H."/>
            <person name="Bruce D."/>
            <person name="Goodwin L."/>
            <person name="Pitluck S."/>
            <person name="Schmutz J."/>
            <person name="Larimer F."/>
            <person name="Land M."/>
            <person name="Hauser L."/>
            <person name="Kyrpides N."/>
            <person name="Ovchinnikova G."/>
            <person name="Li T."/>
            <person name="Liu Z."/>
            <person name="Zhao F."/>
            <person name="Overmann J."/>
            <person name="Bryant D.A."/>
            <person name="Richardson P."/>
        </authorList>
    </citation>
    <scope>NUCLEOTIDE SEQUENCE [LARGE SCALE GENOMIC DNA]</scope>
    <source>
        <strain evidence="2">BS1</strain>
    </source>
</reference>
<dbReference type="STRING" id="331678.Cphamn1_2177"/>
<dbReference type="eggNOG" id="ENOG5031FCR">
    <property type="taxonomic scope" value="Bacteria"/>
</dbReference>
<sequence length="213" mass="24441">MTAEKKKRKKKAVEHTEKPVEKDQQQPPLVESRKRQYILEGKIKACYCEGCEEHTKKVFVGEWIPSDKPRQYDILVEPVPEKKGKKKTEAGEQPSAAENQYWIKCASCNQVHLLKEWQIQIDKELNIQELKPDDCQEYSPHGIYAQGDAVYHKSLEEVGVVREKNATGSGAHVIIVEFINSGRKQLLENVQVHQGKAGKRESLKNILKTKLKR</sequence>
<dbReference type="KEGG" id="cpb:Cphamn1_2177"/>
<name>B3ENJ3_CHLPB</name>
<feature type="region of interest" description="Disordered" evidence="1">
    <location>
        <begin position="1"/>
        <end position="29"/>
    </location>
</feature>
<feature type="compositionally biased region" description="Basic and acidic residues" evidence="1">
    <location>
        <begin position="13"/>
        <end position="24"/>
    </location>
</feature>
<evidence type="ECO:0000313" key="2">
    <source>
        <dbReference type="EMBL" id="ACE05082.1"/>
    </source>
</evidence>
<evidence type="ECO:0000256" key="1">
    <source>
        <dbReference type="SAM" id="MobiDB-lite"/>
    </source>
</evidence>
<accession>B3ENJ3</accession>
<dbReference type="AlphaFoldDB" id="B3ENJ3"/>
<organism evidence="2">
    <name type="scientific">Chlorobium phaeobacteroides (strain BS1)</name>
    <dbReference type="NCBI Taxonomy" id="331678"/>
    <lineage>
        <taxon>Bacteria</taxon>
        <taxon>Pseudomonadati</taxon>
        <taxon>Chlorobiota</taxon>
        <taxon>Chlorobiia</taxon>
        <taxon>Chlorobiales</taxon>
        <taxon>Chlorobiaceae</taxon>
        <taxon>Chlorobium/Pelodictyon group</taxon>
        <taxon>Chlorobium</taxon>
    </lineage>
</organism>
<protein>
    <submittedName>
        <fullName evidence="2">Uncharacterized protein</fullName>
    </submittedName>
</protein>
<proteinExistence type="predicted"/>